<dbReference type="InterPro" id="IPR052343">
    <property type="entry name" value="Retrotransposon-Effector_Assoc"/>
</dbReference>
<name>A0AAV9DME9_ACOCL</name>
<reference evidence="2" key="2">
    <citation type="submission" date="2023-06" db="EMBL/GenBank/DDBJ databases">
        <authorList>
            <person name="Ma L."/>
            <person name="Liu K.-W."/>
            <person name="Li Z."/>
            <person name="Hsiao Y.-Y."/>
            <person name="Qi Y."/>
            <person name="Fu T."/>
            <person name="Tang G."/>
            <person name="Zhang D."/>
            <person name="Sun W.-H."/>
            <person name="Liu D.-K."/>
            <person name="Li Y."/>
            <person name="Chen G.-Z."/>
            <person name="Liu X.-D."/>
            <person name="Liao X.-Y."/>
            <person name="Jiang Y.-T."/>
            <person name="Yu X."/>
            <person name="Hao Y."/>
            <person name="Huang J."/>
            <person name="Zhao X.-W."/>
            <person name="Ke S."/>
            <person name="Chen Y.-Y."/>
            <person name="Wu W.-L."/>
            <person name="Hsu J.-L."/>
            <person name="Lin Y.-F."/>
            <person name="Huang M.-D."/>
            <person name="Li C.-Y."/>
            <person name="Huang L."/>
            <person name="Wang Z.-W."/>
            <person name="Zhao X."/>
            <person name="Zhong W.-Y."/>
            <person name="Peng D.-H."/>
            <person name="Ahmad S."/>
            <person name="Lan S."/>
            <person name="Zhang J.-S."/>
            <person name="Tsai W.-C."/>
            <person name="Van De Peer Y."/>
            <person name="Liu Z.-J."/>
        </authorList>
    </citation>
    <scope>NUCLEOTIDE SEQUENCE</scope>
    <source>
        <strain evidence="2">CP</strain>
        <tissue evidence="2">Leaves</tissue>
    </source>
</reference>
<feature type="domain" description="Reverse transcriptase" evidence="1">
    <location>
        <begin position="203"/>
        <end position="327"/>
    </location>
</feature>
<proteinExistence type="predicted"/>
<gene>
    <name evidence="2" type="ORF">QJS10_CPB12g00661</name>
</gene>
<protein>
    <recommendedName>
        <fullName evidence="1">Reverse transcriptase domain-containing protein</fullName>
    </recommendedName>
</protein>
<dbReference type="EMBL" id="JAUJYO010000012">
    <property type="protein sequence ID" value="KAK1301698.1"/>
    <property type="molecule type" value="Genomic_DNA"/>
</dbReference>
<dbReference type="InterPro" id="IPR043502">
    <property type="entry name" value="DNA/RNA_pol_sf"/>
</dbReference>
<dbReference type="SUPFAM" id="SSF56672">
    <property type="entry name" value="DNA/RNA polymerases"/>
    <property type="match status" value="1"/>
</dbReference>
<keyword evidence="3" id="KW-1185">Reference proteome</keyword>
<dbReference type="GO" id="GO:0003676">
    <property type="term" value="F:nucleic acid binding"/>
    <property type="evidence" value="ECO:0007669"/>
    <property type="project" value="InterPro"/>
</dbReference>
<sequence length="360" mass="41527">MEAWSIQVEGSSLFRFVRKLNNVKRVLKHWKSNVYGPLQNQLFISRQNLMRIQGLLDGSPNDLAFIEEKSIRQNYEEYLQQEESFIRQKSRQQWLALGDKNSKDTLAEVPSLQFQNRVSHVENEMLCGPVSLEELRMTVFSFKPLSSPGPDGFSAQFYQLFWTLIKEDLHNAVKQFFRSGHILKQINHSFIALIPKSLSADTLDGYRPISLCNTLYKIITKILAQRLQKVLPTLISLHQSAFIKGRNIHHNVLLARELVKYLTHAGRSRACIKIDLRKAFDSVRWSYLHQVLKGFHFSDKWIMLCWECISTATFSILLNGSPAGIVHGVQLAKDLGVRRLWIESDSMTALAWLNGRENKD</sequence>
<dbReference type="CDD" id="cd01650">
    <property type="entry name" value="RT_nLTR_like"/>
    <property type="match status" value="1"/>
</dbReference>
<dbReference type="PANTHER" id="PTHR46890">
    <property type="entry name" value="NON-LTR RETROLELEMENT REVERSE TRANSCRIPTASE-LIKE PROTEIN-RELATED"/>
    <property type="match status" value="1"/>
</dbReference>
<dbReference type="PANTHER" id="PTHR46890:SF48">
    <property type="entry name" value="RNA-DIRECTED DNA POLYMERASE"/>
    <property type="match status" value="1"/>
</dbReference>
<organism evidence="2 3">
    <name type="scientific">Acorus calamus</name>
    <name type="common">Sweet flag</name>
    <dbReference type="NCBI Taxonomy" id="4465"/>
    <lineage>
        <taxon>Eukaryota</taxon>
        <taxon>Viridiplantae</taxon>
        <taxon>Streptophyta</taxon>
        <taxon>Embryophyta</taxon>
        <taxon>Tracheophyta</taxon>
        <taxon>Spermatophyta</taxon>
        <taxon>Magnoliopsida</taxon>
        <taxon>Liliopsida</taxon>
        <taxon>Acoraceae</taxon>
        <taxon>Acorus</taxon>
    </lineage>
</organism>
<reference evidence="2" key="1">
    <citation type="journal article" date="2023" name="Nat. Commun.">
        <title>Diploid and tetraploid genomes of Acorus and the evolution of monocots.</title>
        <authorList>
            <person name="Ma L."/>
            <person name="Liu K.W."/>
            <person name="Li Z."/>
            <person name="Hsiao Y.Y."/>
            <person name="Qi Y."/>
            <person name="Fu T."/>
            <person name="Tang G.D."/>
            <person name="Zhang D."/>
            <person name="Sun W.H."/>
            <person name="Liu D.K."/>
            <person name="Li Y."/>
            <person name="Chen G.Z."/>
            <person name="Liu X.D."/>
            <person name="Liao X.Y."/>
            <person name="Jiang Y.T."/>
            <person name="Yu X."/>
            <person name="Hao Y."/>
            <person name="Huang J."/>
            <person name="Zhao X.W."/>
            <person name="Ke S."/>
            <person name="Chen Y.Y."/>
            <person name="Wu W.L."/>
            <person name="Hsu J.L."/>
            <person name="Lin Y.F."/>
            <person name="Huang M.D."/>
            <person name="Li C.Y."/>
            <person name="Huang L."/>
            <person name="Wang Z.W."/>
            <person name="Zhao X."/>
            <person name="Zhong W.Y."/>
            <person name="Peng D.H."/>
            <person name="Ahmad S."/>
            <person name="Lan S."/>
            <person name="Zhang J.S."/>
            <person name="Tsai W.C."/>
            <person name="Van de Peer Y."/>
            <person name="Liu Z.J."/>
        </authorList>
    </citation>
    <scope>NUCLEOTIDE SEQUENCE</scope>
    <source>
        <strain evidence="2">CP</strain>
    </source>
</reference>
<evidence type="ECO:0000313" key="2">
    <source>
        <dbReference type="EMBL" id="KAK1301698.1"/>
    </source>
</evidence>
<dbReference type="InterPro" id="IPR000477">
    <property type="entry name" value="RT_dom"/>
</dbReference>
<dbReference type="GO" id="GO:0004523">
    <property type="term" value="F:RNA-DNA hybrid ribonuclease activity"/>
    <property type="evidence" value="ECO:0007669"/>
    <property type="project" value="InterPro"/>
</dbReference>
<comment type="caution">
    <text evidence="2">The sequence shown here is derived from an EMBL/GenBank/DDBJ whole genome shotgun (WGS) entry which is preliminary data.</text>
</comment>
<accession>A0AAV9DME9</accession>
<dbReference type="Pfam" id="PF00078">
    <property type="entry name" value="RVT_1"/>
    <property type="match status" value="1"/>
</dbReference>
<dbReference type="Proteomes" id="UP001180020">
    <property type="component" value="Unassembled WGS sequence"/>
</dbReference>
<dbReference type="AlphaFoldDB" id="A0AAV9DME9"/>
<evidence type="ECO:0000313" key="3">
    <source>
        <dbReference type="Proteomes" id="UP001180020"/>
    </source>
</evidence>
<evidence type="ECO:0000259" key="1">
    <source>
        <dbReference type="Pfam" id="PF00078"/>
    </source>
</evidence>